<evidence type="ECO:0000256" key="1">
    <source>
        <dbReference type="ARBA" id="ARBA00023157"/>
    </source>
</evidence>
<dbReference type="InterPro" id="IPR000859">
    <property type="entry name" value="CUB_dom"/>
</dbReference>
<comment type="caution">
    <text evidence="3">The sequence shown here is derived from an EMBL/GenBank/DDBJ whole genome shotgun (WGS) entry which is preliminary data.</text>
</comment>
<dbReference type="EMBL" id="DTDJ01000043">
    <property type="protein sequence ID" value="HGL17992.1"/>
    <property type="molecule type" value="Genomic_DNA"/>
</dbReference>
<evidence type="ECO:0000313" key="3">
    <source>
        <dbReference type="EMBL" id="HGL17915.1"/>
    </source>
</evidence>
<dbReference type="SUPFAM" id="SSF49854">
    <property type="entry name" value="Spermadhesin, CUB domain"/>
    <property type="match status" value="2"/>
</dbReference>
<sequence length="1876" mass="209021">MQWLLVLSLLSAMQNVSYKEREVNLSGGVKGSSPETAFEVSTKAFIGDTIRFSVGNVQIAAVIQAISGDTITVDGIVVMNNVFNVRIDDMKISLSAFTNGNITVYSYGNIYADGGNIELNGVIIRNVSLTLNQSGFYGYGDVAFGDRTLTLLLEIDSLNNLVAHATYSQITVYNVVLTNLFLHLENGMITGGADVNLLSNVFHLNIGFNGYELYAESYGNIFTYNELTIYDFYLLISSSSGFFGKGKFLLYNSYADIELSISSNSYLAINDGYFVIHGIEVSDFTGYIGNGLYDIRGKINIYGSELTVSVYYIDNLNEPEFRLSVVSTEITIGSVTIYDLTLILSKTAGLYGSGYVYFNNVSYPANGKVKVSFSTDWSGNVFIGIEEGYVVLNNGATIENLTAYITRDGFFGYGTYRSGGSDVTVVFKSQNGSVFWQIYGDAIVFGNILLRHYYVGSDGRAYAWWIISPDDSLYFEINWAQRFAQVVYPGTFMYGNVMVYNLTGTIYADSGFIGQGYVRIGDENNYVEIPIEFRSNPNGKLYGVFPNYLSLPDGQGITVNIYGINVTITEDGITGYGQVNLENISFYIEFTALYNGYVDATVRDGYINLGNIVIKDITMHLYPFTASGFVYIPEFQGGIYVILKANGNGGLSFYVPGFDFYVNGFHIYGNFQYVNGVLYFSGGVEMPGGGAGSVDYLYATSRGIDSCSITLQNIYINGFRIVYANGRFASNPGRIILSGNFDLSNLSGFIGVDNVYFNNLMISSDGRFLGCELVGVQNFHIGDFFAFSGEFGFFENYLVIYYAQIDFSNLSNVNGRVTFHNIAISYDGHIVYASAIGLDYLNVGIFHASGWIYFVNSGVSVTGRVELDNIGYAYVVDLLVDAEGNILGLGEAGCSFTIGGYGFTGSLSFPANNRIYFEGSVHLPVFLSGDASGSILLERTPDGTGGVLGLGYNVLAGSLSIPEFEMGGYHFLGGAFAFDSIGVEGTARINVPEVCEVELRLSFNWDGTFNYAYLAATGMNIPIGSTGLFINGLGGGVYHYTTPYEYWMFVLWGLVSDPVRALALDATIEITTDGRVSGLGHLMIAQYTWATAGFDVYTTQGYLDAFGWLGEDPSEGISFWGCYIRGQDSVYYNWINVDAWGKGNLSVSVWFVSFDAWFGFAYDLSEWPFIYGPYWRQRLYNSGIGASGLALGYLAGINVTWNPARHRFDYDVWWGPVDEQNPGNAPFVSDMVFVGPYPDLGLDFDYVGGEQYIRPYDTYEVPGGYMWVNTGADNTGYFDFNYFGNSGIVYVGLYINSSVAQTVYLKYGIAGEYKLFEDGIVVNSGSNGYAQPDQFTQPLNFDQSGWKFVMFKIRKVFNQWGLYLRVTDANGNIIDGVSYQPNRPDQVVDYHDRALSWDVYRFERQNNVTVEGGKFVLRAEGRPLRLTYMKDKVHYPRIDFPSFKVNFMLNGVARNDSTLILMTDSTLQRYYGVLFYYPSKGDLIEGEILGAGVKTGVKTSFEIGKWYTIEFVFEPESLYLYTYEFSRCRPIRPLFSFKLADDWDPAFYASVGGDDNVLYLDNYAVRHDWKTTMVSIETPHPYPHNARFTWTIEDTSASFIRLHFENFSTDYWDTLYIKDHLGRVWYTYNGPDLGSFSTPPIPSKRVILEFHSDNAVNDFGFKVDYVRSKKDIPYFYSAEWYISTPSPVPNNWDHTYMVSIPDAKAIKVCFTDFNMSVTDSLSADSVILYDVSGYRYASYTGNLGTFFAVAIPGNTVNIRVKTDNTIESQGFRVLYVAYITDDYTGVYDKPLAQGTEVGNVIRGNVLRLSINSTDGNIKVVIYDVLGRSVASGNYFVNKETRSLDVDISKLSSGVFFLRVYDEDGKEIESKKFLKVR</sequence>
<dbReference type="PANTHER" id="PTHR24255:SF31">
    <property type="entry name" value="CUBILIN-LIKE PROTEIN"/>
    <property type="match status" value="1"/>
</dbReference>
<organism evidence="3">
    <name type="scientific">candidate division WOR-3 bacterium</name>
    <dbReference type="NCBI Taxonomy" id="2052148"/>
    <lineage>
        <taxon>Bacteria</taxon>
        <taxon>Bacteria division WOR-3</taxon>
    </lineage>
</organism>
<gene>
    <name evidence="3" type="ORF">ENU66_06285</name>
    <name evidence="4" type="ORF">ENU66_06680</name>
</gene>
<proteinExistence type="predicted"/>
<dbReference type="EMBL" id="DTDJ01000043">
    <property type="protein sequence ID" value="HGL17915.1"/>
    <property type="molecule type" value="Genomic_DNA"/>
</dbReference>
<dbReference type="Pfam" id="PF18962">
    <property type="entry name" value="Por_Secre_tail"/>
    <property type="match status" value="1"/>
</dbReference>
<keyword evidence="1" id="KW-1015">Disulfide bond</keyword>
<dbReference type="CDD" id="cd00041">
    <property type="entry name" value="CUB"/>
    <property type="match status" value="1"/>
</dbReference>
<protein>
    <submittedName>
        <fullName evidence="3">T9SS type A sorting domain-containing protein</fullName>
    </submittedName>
</protein>
<dbReference type="PROSITE" id="PS01180">
    <property type="entry name" value="CUB"/>
    <property type="match status" value="1"/>
</dbReference>
<evidence type="ECO:0000259" key="2">
    <source>
        <dbReference type="PROSITE" id="PS01180"/>
    </source>
</evidence>
<dbReference type="NCBIfam" id="TIGR04183">
    <property type="entry name" value="Por_Secre_tail"/>
    <property type="match status" value="1"/>
</dbReference>
<name>A0A7V3ZYV6_UNCW3</name>
<dbReference type="Pfam" id="PF00431">
    <property type="entry name" value="CUB"/>
    <property type="match status" value="2"/>
</dbReference>
<dbReference type="SMART" id="SM00042">
    <property type="entry name" value="CUB"/>
    <property type="match status" value="2"/>
</dbReference>
<dbReference type="GO" id="GO:0004252">
    <property type="term" value="F:serine-type endopeptidase activity"/>
    <property type="evidence" value="ECO:0007669"/>
    <property type="project" value="TreeGrafter"/>
</dbReference>
<dbReference type="InterPro" id="IPR035914">
    <property type="entry name" value="Sperma_CUB_dom_sf"/>
</dbReference>
<feature type="domain" description="CUB" evidence="2">
    <location>
        <begin position="1561"/>
        <end position="1668"/>
    </location>
</feature>
<accession>A0A7V3ZYV6</accession>
<evidence type="ECO:0000313" key="4">
    <source>
        <dbReference type="EMBL" id="HGL17992.1"/>
    </source>
</evidence>
<dbReference type="InterPro" id="IPR026444">
    <property type="entry name" value="Secre_tail"/>
</dbReference>
<dbReference type="Gene3D" id="2.60.120.290">
    <property type="entry name" value="Spermadhesin, CUB domain"/>
    <property type="match status" value="2"/>
</dbReference>
<reference evidence="3" key="1">
    <citation type="journal article" date="2020" name="mSystems">
        <title>Genome- and Community-Level Interaction Insights into Carbon Utilization and Element Cycling Functions of Hydrothermarchaeota in Hydrothermal Sediment.</title>
        <authorList>
            <person name="Zhou Z."/>
            <person name="Liu Y."/>
            <person name="Xu W."/>
            <person name="Pan J."/>
            <person name="Luo Z.H."/>
            <person name="Li M."/>
        </authorList>
    </citation>
    <scope>NUCLEOTIDE SEQUENCE [LARGE SCALE GENOMIC DNA]</scope>
    <source>
        <strain evidence="3">SpSt-69</strain>
    </source>
</reference>
<dbReference type="GO" id="GO:0005615">
    <property type="term" value="C:extracellular space"/>
    <property type="evidence" value="ECO:0007669"/>
    <property type="project" value="TreeGrafter"/>
</dbReference>
<dbReference type="PANTHER" id="PTHR24255">
    <property type="entry name" value="COMPLEMENT COMPONENT 1, S SUBCOMPONENT-RELATED"/>
    <property type="match status" value="1"/>
</dbReference>